<feature type="transmembrane region" description="Helical" evidence="1">
    <location>
        <begin position="73"/>
        <end position="91"/>
    </location>
</feature>
<dbReference type="AlphaFoldDB" id="A0A3B1A4U3"/>
<feature type="transmembrane region" description="Helical" evidence="1">
    <location>
        <begin position="103"/>
        <end position="124"/>
    </location>
</feature>
<keyword evidence="1" id="KW-1133">Transmembrane helix</keyword>
<evidence type="ECO:0000313" key="2">
    <source>
        <dbReference type="EMBL" id="VAX00756.1"/>
    </source>
</evidence>
<proteinExistence type="predicted"/>
<evidence type="ECO:0000256" key="1">
    <source>
        <dbReference type="SAM" id="Phobius"/>
    </source>
</evidence>
<organism evidence="2">
    <name type="scientific">hydrothermal vent metagenome</name>
    <dbReference type="NCBI Taxonomy" id="652676"/>
    <lineage>
        <taxon>unclassified sequences</taxon>
        <taxon>metagenomes</taxon>
        <taxon>ecological metagenomes</taxon>
    </lineage>
</organism>
<gene>
    <name evidence="2" type="ORF">MNBD_GAMMA22-878</name>
</gene>
<sequence>MRVNKKRAIIMLLSLVITFVVLRLYLYISPSTNLDIASYNIHHLYTGLLLIALGGIPLILFHDDNLKLDIASVLFGVGLSMALDEWVYLIATDGSDKAYLLAVSFWGAVVMLGLTIAYILILMLTAKK</sequence>
<dbReference type="EMBL" id="UOFS01000046">
    <property type="protein sequence ID" value="VAX00756.1"/>
    <property type="molecule type" value="Genomic_DNA"/>
</dbReference>
<accession>A0A3B1A4U3</accession>
<feature type="transmembrane region" description="Helical" evidence="1">
    <location>
        <begin position="9"/>
        <end position="28"/>
    </location>
</feature>
<keyword evidence="1" id="KW-0812">Transmembrane</keyword>
<reference evidence="2" key="1">
    <citation type="submission" date="2018-06" db="EMBL/GenBank/DDBJ databases">
        <authorList>
            <person name="Zhirakovskaya E."/>
        </authorList>
    </citation>
    <scope>NUCLEOTIDE SEQUENCE</scope>
</reference>
<keyword evidence="1" id="KW-0472">Membrane</keyword>
<feature type="transmembrane region" description="Helical" evidence="1">
    <location>
        <begin position="40"/>
        <end position="61"/>
    </location>
</feature>
<protein>
    <submittedName>
        <fullName evidence="2">Uncharacterized protein</fullName>
    </submittedName>
</protein>
<name>A0A3B1A4U3_9ZZZZ</name>